<sequence>MENAGGVQTLEADTVLFALGMKSVDIAPLKAAAEAAGLKTWVIGDAIQPGKVDQATRSAYLAGIEVGR</sequence>
<evidence type="ECO:0000313" key="1">
    <source>
        <dbReference type="EMBL" id="CUP67026.1"/>
    </source>
</evidence>
<evidence type="ECO:0008006" key="3">
    <source>
        <dbReference type="Google" id="ProtNLM"/>
    </source>
</evidence>
<name>A0A174Q596_FLAPL</name>
<proteinExistence type="predicted"/>
<evidence type="ECO:0000313" key="2">
    <source>
        <dbReference type="Proteomes" id="UP000095746"/>
    </source>
</evidence>
<dbReference type="AlphaFoldDB" id="A0A174Q596"/>
<dbReference type="EMBL" id="CYZT01000446">
    <property type="protein sequence ID" value="CUP67026.1"/>
    <property type="molecule type" value="Genomic_DNA"/>
</dbReference>
<dbReference type="Gene3D" id="3.40.50.720">
    <property type="entry name" value="NAD(P)-binding Rossmann-like Domain"/>
    <property type="match status" value="1"/>
</dbReference>
<dbReference type="Proteomes" id="UP000095746">
    <property type="component" value="Unassembled WGS sequence"/>
</dbReference>
<accession>A0A174Q596</accession>
<gene>
    <name evidence="1" type="ORF">ERS852411_03447</name>
</gene>
<dbReference type="Gene3D" id="3.50.50.60">
    <property type="entry name" value="FAD/NAD(P)-binding domain"/>
    <property type="match status" value="1"/>
</dbReference>
<dbReference type="InterPro" id="IPR036188">
    <property type="entry name" value="FAD/NAD-bd_sf"/>
</dbReference>
<protein>
    <recommendedName>
        <fullName evidence="3">NADH oxidase</fullName>
    </recommendedName>
</protein>
<reference evidence="1 2" key="1">
    <citation type="submission" date="2015-09" db="EMBL/GenBank/DDBJ databases">
        <authorList>
            <consortium name="Pathogen Informatics"/>
        </authorList>
    </citation>
    <scope>NUCLEOTIDE SEQUENCE [LARGE SCALE GENOMIC DNA]</scope>
    <source>
        <strain evidence="1 2">2789STDY5608854</strain>
    </source>
</reference>
<organism evidence="1 2">
    <name type="scientific">Flavonifractor plautii</name>
    <name type="common">Fusobacterium plautii</name>
    <dbReference type="NCBI Taxonomy" id="292800"/>
    <lineage>
        <taxon>Bacteria</taxon>
        <taxon>Bacillati</taxon>
        <taxon>Bacillota</taxon>
        <taxon>Clostridia</taxon>
        <taxon>Eubacteriales</taxon>
        <taxon>Oscillospiraceae</taxon>
        <taxon>Flavonifractor</taxon>
    </lineage>
</organism>